<keyword evidence="7" id="KW-1185">Reference proteome</keyword>
<feature type="transmembrane region" description="Helical" evidence="5">
    <location>
        <begin position="344"/>
        <end position="364"/>
    </location>
</feature>
<dbReference type="Gene3D" id="1.20.1530.20">
    <property type="match status" value="1"/>
</dbReference>
<evidence type="ECO:0000256" key="4">
    <source>
        <dbReference type="ARBA" id="ARBA00023065"/>
    </source>
</evidence>
<name>A0ABX5F5Z8_9CHRO</name>
<reference evidence="6 7" key="2">
    <citation type="submission" date="2018-03" db="EMBL/GenBank/DDBJ databases">
        <title>The ancient ancestry and fast evolution of plastids.</title>
        <authorList>
            <person name="Moore K.R."/>
            <person name="Magnabosco C."/>
            <person name="Momper L."/>
            <person name="Gold D.A."/>
            <person name="Bosak T."/>
            <person name="Fournier G.P."/>
        </authorList>
    </citation>
    <scope>NUCLEOTIDE SEQUENCE [LARGE SCALE GENOMIC DNA]</scope>
    <source>
        <strain evidence="6 7">CCALA 015</strain>
    </source>
</reference>
<feature type="transmembrane region" description="Helical" evidence="5">
    <location>
        <begin position="379"/>
        <end position="400"/>
    </location>
</feature>
<organism evidence="6 7">
    <name type="scientific">Aphanothece cf. minutissima CCALA 015</name>
    <dbReference type="NCBI Taxonomy" id="2107695"/>
    <lineage>
        <taxon>Bacteria</taxon>
        <taxon>Bacillati</taxon>
        <taxon>Cyanobacteriota</taxon>
        <taxon>Cyanophyceae</taxon>
        <taxon>Oscillatoriophycideae</taxon>
        <taxon>Chroococcales</taxon>
        <taxon>Aphanothecaceae</taxon>
        <taxon>Aphanothece</taxon>
    </lineage>
</organism>
<feature type="transmembrane region" description="Helical" evidence="5">
    <location>
        <begin position="155"/>
        <end position="174"/>
    </location>
</feature>
<accession>A0ABX5F5Z8</accession>
<sequence>MSERLGLIWGSAFFAGSLAQATAWLTGQPAVVLLLAIGLLTGHAGFDLVHPENLGAGLEPLVGLLVSLVLFDGGLNLRLAGRDLQRSVLQLVLVRLVLGLPLAALLAHLLAGLPWSLALVYGAIALATGPTVVTPMVRQLRLAPKLGQLLEAEGLILEPVSAVLGLVLLQVTLGDLGSWQEVASRLLLRLGGGVVLGGLAGLLLSEALRRLGAVAASRGGEGAPAAGGNGLELQLTLGVLFLMFSGCEALLPESGLPAAVSAGVVVGLRLDAAASQLDELIRQLAMLAITVLFPLLAADVSWAELSPLGLGGLGCVLGLMLIRWPLIQLTGIGLPSLDWKEKALLSWIAPRGIVTAAVVSLFALELDRAEVPGGATLKGLVFLTILMTVGLQGFSAPWLVQRLGLAQPEVAPELPGGTG</sequence>
<keyword evidence="5" id="KW-1133">Transmembrane helix</keyword>
<feature type="transmembrane region" description="Helical" evidence="5">
    <location>
        <begin position="61"/>
        <end position="80"/>
    </location>
</feature>
<dbReference type="EMBL" id="PVWP01000007">
    <property type="protein sequence ID" value="PSB36945.1"/>
    <property type="molecule type" value="Genomic_DNA"/>
</dbReference>
<gene>
    <name evidence="6" type="ORF">C7B81_10995</name>
</gene>
<evidence type="ECO:0000256" key="1">
    <source>
        <dbReference type="ARBA" id="ARBA00004651"/>
    </source>
</evidence>
<dbReference type="InterPro" id="IPR038770">
    <property type="entry name" value="Na+/solute_symporter_sf"/>
</dbReference>
<evidence type="ECO:0000256" key="3">
    <source>
        <dbReference type="ARBA" id="ARBA00022449"/>
    </source>
</evidence>
<reference evidence="6 7" key="1">
    <citation type="submission" date="2018-02" db="EMBL/GenBank/DDBJ databases">
        <authorList>
            <person name="Moore K."/>
            <person name="Momper L."/>
        </authorList>
    </citation>
    <scope>NUCLEOTIDE SEQUENCE [LARGE SCALE GENOMIC DNA]</scope>
    <source>
        <strain evidence="6 7">CCALA 015</strain>
    </source>
</reference>
<feature type="transmembrane region" description="Helical" evidence="5">
    <location>
        <begin position="117"/>
        <end position="134"/>
    </location>
</feature>
<feature type="transmembrane region" description="Helical" evidence="5">
    <location>
        <begin position="309"/>
        <end position="332"/>
    </location>
</feature>
<comment type="caution">
    <text evidence="6">The sequence shown here is derived from an EMBL/GenBank/DDBJ whole genome shotgun (WGS) entry which is preliminary data.</text>
</comment>
<dbReference type="Proteomes" id="UP000238218">
    <property type="component" value="Unassembled WGS sequence"/>
</dbReference>
<dbReference type="RefSeq" id="WP_106221682.1">
    <property type="nucleotide sequence ID" value="NZ_PVWP01000007.1"/>
</dbReference>
<proteinExistence type="predicted"/>
<evidence type="ECO:0000256" key="2">
    <source>
        <dbReference type="ARBA" id="ARBA00022448"/>
    </source>
</evidence>
<keyword evidence="3" id="KW-0050">Antiport</keyword>
<keyword evidence="5" id="KW-0812">Transmembrane</keyword>
<comment type="subcellular location">
    <subcellularLocation>
        <location evidence="1">Cell membrane</location>
        <topology evidence="1">Multi-pass membrane protein</topology>
    </subcellularLocation>
</comment>
<dbReference type="PANTHER" id="PTHR32507">
    <property type="entry name" value="NA(+)/H(+) ANTIPORTER 1"/>
    <property type="match status" value="1"/>
</dbReference>
<evidence type="ECO:0000256" key="5">
    <source>
        <dbReference type="SAM" id="Phobius"/>
    </source>
</evidence>
<feature type="transmembrane region" description="Helical" evidence="5">
    <location>
        <begin position="186"/>
        <end position="204"/>
    </location>
</feature>
<feature type="transmembrane region" description="Helical" evidence="5">
    <location>
        <begin position="92"/>
        <end position="111"/>
    </location>
</feature>
<keyword evidence="5" id="KW-0472">Membrane</keyword>
<protein>
    <submittedName>
        <fullName evidence="6">Sodium:proton antiporter</fullName>
    </submittedName>
</protein>
<evidence type="ECO:0000313" key="7">
    <source>
        <dbReference type="Proteomes" id="UP000238218"/>
    </source>
</evidence>
<dbReference type="PANTHER" id="PTHR32507:SF0">
    <property type="entry name" value="NA(+)_H(+) ANTIPORTER 2-RELATED"/>
    <property type="match status" value="1"/>
</dbReference>
<keyword evidence="4" id="KW-0406">Ion transport</keyword>
<keyword evidence="2" id="KW-0813">Transport</keyword>
<evidence type="ECO:0000313" key="6">
    <source>
        <dbReference type="EMBL" id="PSB36945.1"/>
    </source>
</evidence>